<dbReference type="PANTHER" id="PTHR12418:SF19">
    <property type="entry name" value="ACYL-COENZYME A THIOESTERASE THEM4"/>
    <property type="match status" value="1"/>
</dbReference>
<evidence type="ECO:0000256" key="10">
    <source>
        <dbReference type="ARBA" id="ARBA00023098"/>
    </source>
</evidence>
<comment type="catalytic activity">
    <reaction evidence="20">
        <text>hexadecanoyl-CoA + H2O = hexadecanoate + CoA + H(+)</text>
        <dbReference type="Rhea" id="RHEA:16645"/>
        <dbReference type="ChEBI" id="CHEBI:7896"/>
        <dbReference type="ChEBI" id="CHEBI:15377"/>
        <dbReference type="ChEBI" id="CHEBI:15378"/>
        <dbReference type="ChEBI" id="CHEBI:57287"/>
        <dbReference type="ChEBI" id="CHEBI:57379"/>
        <dbReference type="EC" id="3.1.2.2"/>
    </reaction>
    <physiologicalReaction direction="left-to-right" evidence="20">
        <dbReference type="Rhea" id="RHEA:16646"/>
    </physiologicalReaction>
</comment>
<evidence type="ECO:0000313" key="26">
    <source>
        <dbReference type="Proteomes" id="UP000612893"/>
    </source>
</evidence>
<evidence type="ECO:0000256" key="7">
    <source>
        <dbReference type="ARBA" id="ARBA00022801"/>
    </source>
</evidence>
<evidence type="ECO:0000256" key="22">
    <source>
        <dbReference type="ARBA" id="ARBA00048074"/>
    </source>
</evidence>
<dbReference type="Proteomes" id="UP000612893">
    <property type="component" value="Unassembled WGS sequence"/>
</dbReference>
<evidence type="ECO:0000256" key="2">
    <source>
        <dbReference type="ARBA" id="ARBA00004496"/>
    </source>
</evidence>
<evidence type="ECO:0000256" key="12">
    <source>
        <dbReference type="ARBA" id="ARBA00023273"/>
    </source>
</evidence>
<dbReference type="InterPro" id="IPR006683">
    <property type="entry name" value="Thioestr_dom"/>
</dbReference>
<comment type="similarity">
    <text evidence="15">Belongs to the THEM4/THEM5 thioesterase family.</text>
</comment>
<evidence type="ECO:0000256" key="6">
    <source>
        <dbReference type="ARBA" id="ARBA00022703"/>
    </source>
</evidence>
<dbReference type="GO" id="GO:0006631">
    <property type="term" value="P:fatty acid metabolic process"/>
    <property type="evidence" value="ECO:0007669"/>
    <property type="project" value="UniProtKB-KW"/>
</dbReference>
<dbReference type="GO" id="GO:0005737">
    <property type="term" value="C:cytoplasm"/>
    <property type="evidence" value="ECO:0007669"/>
    <property type="project" value="UniProtKB-SubCell"/>
</dbReference>
<keyword evidence="9" id="KW-0809">Transit peptide</keyword>
<dbReference type="Pfam" id="PF03061">
    <property type="entry name" value="4HBT"/>
    <property type="match status" value="1"/>
</dbReference>
<evidence type="ECO:0000256" key="5">
    <source>
        <dbReference type="ARBA" id="ARBA00022490"/>
    </source>
</evidence>
<gene>
    <name evidence="25" type="ORF">JF922_22325</name>
</gene>
<evidence type="ECO:0000256" key="18">
    <source>
        <dbReference type="ARBA" id="ARBA00043210"/>
    </source>
</evidence>
<keyword evidence="6" id="KW-0053">Apoptosis</keyword>
<evidence type="ECO:0000256" key="19">
    <source>
        <dbReference type="ARBA" id="ARBA00047588"/>
    </source>
</evidence>
<evidence type="ECO:0000256" key="14">
    <source>
        <dbReference type="ARBA" id="ARBA00037002"/>
    </source>
</evidence>
<keyword evidence="8" id="KW-0276">Fatty acid metabolism</keyword>
<protein>
    <recommendedName>
        <fullName evidence="17">Acyl-coenzyme A thioesterase THEM4</fullName>
        <ecNumber evidence="16">3.1.2.2</ecNumber>
    </recommendedName>
    <alternativeName>
        <fullName evidence="18">Thioesterase superfamily member 4</fullName>
    </alternativeName>
</protein>
<evidence type="ECO:0000256" key="13">
    <source>
        <dbReference type="ARBA" id="ARBA00035852"/>
    </source>
</evidence>
<comment type="subcellular location">
    <subcellularLocation>
        <location evidence="3">Cell projection</location>
        <location evidence="3">Ruffle membrane</location>
    </subcellularLocation>
    <subcellularLocation>
        <location evidence="2">Cytoplasm</location>
    </subcellularLocation>
    <subcellularLocation>
        <location evidence="1">Membrane</location>
        <topology evidence="1">Peripheral membrane protein</topology>
    </subcellularLocation>
</comment>
<evidence type="ECO:0000256" key="4">
    <source>
        <dbReference type="ARBA" id="ARBA00022475"/>
    </source>
</evidence>
<reference evidence="25" key="1">
    <citation type="submission" date="2020-10" db="EMBL/GenBank/DDBJ databases">
        <title>Ca. Dormibacterota MAGs.</title>
        <authorList>
            <person name="Montgomery K."/>
        </authorList>
    </citation>
    <scope>NUCLEOTIDE SEQUENCE [LARGE SCALE GENOMIC DNA]</scope>
    <source>
        <strain evidence="25">SC8812_S17_10</strain>
    </source>
</reference>
<comment type="catalytic activity">
    <reaction evidence="19">
        <text>octanoyl-CoA + H2O = octanoate + CoA + H(+)</text>
        <dbReference type="Rhea" id="RHEA:30143"/>
        <dbReference type="ChEBI" id="CHEBI:15377"/>
        <dbReference type="ChEBI" id="CHEBI:15378"/>
        <dbReference type="ChEBI" id="CHEBI:25646"/>
        <dbReference type="ChEBI" id="CHEBI:57287"/>
        <dbReference type="ChEBI" id="CHEBI:57386"/>
    </reaction>
    <physiologicalReaction direction="left-to-right" evidence="19">
        <dbReference type="Rhea" id="RHEA:30144"/>
    </physiologicalReaction>
</comment>
<dbReference type="CDD" id="cd03443">
    <property type="entry name" value="PaaI_thioesterase"/>
    <property type="match status" value="1"/>
</dbReference>
<accession>A0A934K8G0</accession>
<evidence type="ECO:0000256" key="21">
    <source>
        <dbReference type="ARBA" id="ARBA00047969"/>
    </source>
</evidence>
<keyword evidence="11" id="KW-0472">Membrane</keyword>
<comment type="catalytic activity">
    <reaction evidence="14">
        <text>(9Z)-octadecenoyl-CoA + H2O = (9Z)-octadecenoate + CoA + H(+)</text>
        <dbReference type="Rhea" id="RHEA:40139"/>
        <dbReference type="ChEBI" id="CHEBI:15377"/>
        <dbReference type="ChEBI" id="CHEBI:15378"/>
        <dbReference type="ChEBI" id="CHEBI:30823"/>
        <dbReference type="ChEBI" id="CHEBI:57287"/>
        <dbReference type="ChEBI" id="CHEBI:57387"/>
    </reaction>
    <physiologicalReaction direction="left-to-right" evidence="14">
        <dbReference type="Rhea" id="RHEA:40140"/>
    </physiologicalReaction>
</comment>
<dbReference type="EMBL" id="JAEKNR010000217">
    <property type="protein sequence ID" value="MBJ7600794.1"/>
    <property type="molecule type" value="Genomic_DNA"/>
</dbReference>
<comment type="catalytic activity">
    <reaction evidence="22">
        <text>dodecanoyl-CoA + H2O = dodecanoate + CoA + H(+)</text>
        <dbReference type="Rhea" id="RHEA:30135"/>
        <dbReference type="ChEBI" id="CHEBI:15377"/>
        <dbReference type="ChEBI" id="CHEBI:15378"/>
        <dbReference type="ChEBI" id="CHEBI:18262"/>
        <dbReference type="ChEBI" id="CHEBI:57287"/>
        <dbReference type="ChEBI" id="CHEBI:57375"/>
    </reaction>
    <physiologicalReaction direction="left-to-right" evidence="22">
        <dbReference type="Rhea" id="RHEA:30136"/>
    </physiologicalReaction>
</comment>
<evidence type="ECO:0000259" key="24">
    <source>
        <dbReference type="Pfam" id="PF03061"/>
    </source>
</evidence>
<sequence>MATLYRVEVTYDGRCFGCGENNPRGLKMRFVDRGGVSVCEFTVPPEYESWQGMIHGGVVALMLDEAVGWAGWHSGHPGLTGRLEVRYRLPLKVGETVRVVGRVERIRRTLVYAVSHIDRLSDGVRVAEATATLMATPTLVT</sequence>
<dbReference type="InterPro" id="IPR029069">
    <property type="entry name" value="HotDog_dom_sf"/>
</dbReference>
<comment type="caution">
    <text evidence="25">The sequence shown here is derived from an EMBL/GenBank/DDBJ whole genome shotgun (WGS) entry which is preliminary data.</text>
</comment>
<evidence type="ECO:0000256" key="1">
    <source>
        <dbReference type="ARBA" id="ARBA00004170"/>
    </source>
</evidence>
<dbReference type="GO" id="GO:0016020">
    <property type="term" value="C:membrane"/>
    <property type="evidence" value="ECO:0007669"/>
    <property type="project" value="UniProtKB-SubCell"/>
</dbReference>
<dbReference type="RefSeq" id="WP_338204759.1">
    <property type="nucleotide sequence ID" value="NZ_JAEKNR010000217.1"/>
</dbReference>
<keyword evidence="10" id="KW-0443">Lipid metabolism</keyword>
<dbReference type="EC" id="3.1.2.2" evidence="16"/>
<organism evidence="25 26">
    <name type="scientific">Candidatus Nephthysia bennettiae</name>
    <dbReference type="NCBI Taxonomy" id="3127016"/>
    <lineage>
        <taxon>Bacteria</taxon>
        <taxon>Bacillati</taxon>
        <taxon>Candidatus Dormiibacterota</taxon>
        <taxon>Candidatus Dormibacteria</taxon>
        <taxon>Candidatus Dormibacterales</taxon>
        <taxon>Candidatus Dormibacteraceae</taxon>
        <taxon>Candidatus Nephthysia</taxon>
    </lineage>
</organism>
<feature type="domain" description="Thioesterase" evidence="24">
    <location>
        <begin position="51"/>
        <end position="113"/>
    </location>
</feature>
<dbReference type="GO" id="GO:0016787">
    <property type="term" value="F:hydrolase activity"/>
    <property type="evidence" value="ECO:0007669"/>
    <property type="project" value="UniProtKB-KW"/>
</dbReference>
<comment type="catalytic activity">
    <reaction evidence="21">
        <text>decanoyl-CoA + H2O = decanoate + CoA + H(+)</text>
        <dbReference type="Rhea" id="RHEA:40059"/>
        <dbReference type="ChEBI" id="CHEBI:15377"/>
        <dbReference type="ChEBI" id="CHEBI:15378"/>
        <dbReference type="ChEBI" id="CHEBI:27689"/>
        <dbReference type="ChEBI" id="CHEBI:57287"/>
        <dbReference type="ChEBI" id="CHEBI:61430"/>
    </reaction>
    <physiologicalReaction direction="left-to-right" evidence="21">
        <dbReference type="Rhea" id="RHEA:40060"/>
    </physiologicalReaction>
</comment>
<dbReference type="PANTHER" id="PTHR12418">
    <property type="entry name" value="ACYL-COENZYME A THIOESTERASE THEM4"/>
    <property type="match status" value="1"/>
</dbReference>
<dbReference type="AlphaFoldDB" id="A0A934K8G0"/>
<keyword evidence="4" id="KW-1003">Cell membrane</keyword>
<evidence type="ECO:0000256" key="11">
    <source>
        <dbReference type="ARBA" id="ARBA00023136"/>
    </source>
</evidence>
<comment type="catalytic activity">
    <reaction evidence="13">
        <text>(5Z,8Z,11Z,14Z)-eicosatetraenoyl-CoA + H2O = (5Z,8Z,11Z,14Z)-eicosatetraenoate + CoA + H(+)</text>
        <dbReference type="Rhea" id="RHEA:40151"/>
        <dbReference type="ChEBI" id="CHEBI:15377"/>
        <dbReference type="ChEBI" id="CHEBI:15378"/>
        <dbReference type="ChEBI" id="CHEBI:32395"/>
        <dbReference type="ChEBI" id="CHEBI:57287"/>
        <dbReference type="ChEBI" id="CHEBI:57368"/>
    </reaction>
    <physiologicalReaction direction="left-to-right" evidence="13">
        <dbReference type="Rhea" id="RHEA:40152"/>
    </physiologicalReaction>
</comment>
<evidence type="ECO:0000313" key="25">
    <source>
        <dbReference type="EMBL" id="MBJ7600794.1"/>
    </source>
</evidence>
<evidence type="ECO:0000256" key="23">
    <source>
        <dbReference type="ARBA" id="ARBA00048180"/>
    </source>
</evidence>
<evidence type="ECO:0000256" key="16">
    <source>
        <dbReference type="ARBA" id="ARBA00038848"/>
    </source>
</evidence>
<keyword evidence="12" id="KW-0966">Cell projection</keyword>
<dbReference type="Gene3D" id="3.10.129.10">
    <property type="entry name" value="Hotdog Thioesterase"/>
    <property type="match status" value="1"/>
</dbReference>
<keyword evidence="5" id="KW-0963">Cytoplasm</keyword>
<evidence type="ECO:0000256" key="8">
    <source>
        <dbReference type="ARBA" id="ARBA00022832"/>
    </source>
</evidence>
<dbReference type="InterPro" id="IPR052365">
    <property type="entry name" value="THEM4/THEM5_acyl-CoA_thioest"/>
</dbReference>
<dbReference type="SUPFAM" id="SSF54637">
    <property type="entry name" value="Thioesterase/thiol ester dehydrase-isomerase"/>
    <property type="match status" value="1"/>
</dbReference>
<keyword evidence="26" id="KW-1185">Reference proteome</keyword>
<evidence type="ECO:0000256" key="20">
    <source>
        <dbReference type="ARBA" id="ARBA00047734"/>
    </source>
</evidence>
<comment type="catalytic activity">
    <reaction evidence="23">
        <text>tetradecanoyl-CoA + H2O = tetradecanoate + CoA + H(+)</text>
        <dbReference type="Rhea" id="RHEA:40119"/>
        <dbReference type="ChEBI" id="CHEBI:15377"/>
        <dbReference type="ChEBI" id="CHEBI:15378"/>
        <dbReference type="ChEBI" id="CHEBI:30807"/>
        <dbReference type="ChEBI" id="CHEBI:57287"/>
        <dbReference type="ChEBI" id="CHEBI:57385"/>
    </reaction>
    <physiologicalReaction direction="left-to-right" evidence="23">
        <dbReference type="Rhea" id="RHEA:40120"/>
    </physiologicalReaction>
</comment>
<name>A0A934K8G0_9BACT</name>
<keyword evidence="7" id="KW-0378">Hydrolase</keyword>
<evidence type="ECO:0000256" key="17">
    <source>
        <dbReference type="ARBA" id="ARBA00040123"/>
    </source>
</evidence>
<proteinExistence type="inferred from homology"/>
<evidence type="ECO:0000256" key="3">
    <source>
        <dbReference type="ARBA" id="ARBA00004632"/>
    </source>
</evidence>
<evidence type="ECO:0000256" key="15">
    <source>
        <dbReference type="ARBA" id="ARBA00038456"/>
    </source>
</evidence>
<evidence type="ECO:0000256" key="9">
    <source>
        <dbReference type="ARBA" id="ARBA00022946"/>
    </source>
</evidence>